<protein>
    <submittedName>
        <fullName evidence="1">Uncharacterized protein</fullName>
    </submittedName>
</protein>
<comment type="caution">
    <text evidence="1">The sequence shown here is derived from an EMBL/GenBank/DDBJ whole genome shotgun (WGS) entry which is preliminary data.</text>
</comment>
<sequence length="57" mass="6467">MDLVAVERKLGESVCRALGAMDLAMREWMCPEPTRHLHPAEKTVCADMRLLHVYDGL</sequence>
<accession>A0AAW2TX49</accession>
<reference evidence="1" key="1">
    <citation type="submission" date="2020-06" db="EMBL/GenBank/DDBJ databases">
        <authorList>
            <person name="Li T."/>
            <person name="Hu X."/>
            <person name="Zhang T."/>
            <person name="Song X."/>
            <person name="Zhang H."/>
            <person name="Dai N."/>
            <person name="Sheng W."/>
            <person name="Hou X."/>
            <person name="Wei L."/>
        </authorList>
    </citation>
    <scope>NUCLEOTIDE SEQUENCE</scope>
    <source>
        <strain evidence="1">G02</strain>
        <tissue evidence="1">Leaf</tissue>
    </source>
</reference>
<dbReference type="EMBL" id="JACGWJ010000007">
    <property type="protein sequence ID" value="KAL0408847.1"/>
    <property type="molecule type" value="Genomic_DNA"/>
</dbReference>
<reference evidence="1" key="2">
    <citation type="journal article" date="2024" name="Plant">
        <title>Genomic evolution and insights into agronomic trait innovations of Sesamum species.</title>
        <authorList>
            <person name="Miao H."/>
            <person name="Wang L."/>
            <person name="Qu L."/>
            <person name="Liu H."/>
            <person name="Sun Y."/>
            <person name="Le M."/>
            <person name="Wang Q."/>
            <person name="Wei S."/>
            <person name="Zheng Y."/>
            <person name="Lin W."/>
            <person name="Duan Y."/>
            <person name="Cao H."/>
            <person name="Xiong S."/>
            <person name="Wang X."/>
            <person name="Wei L."/>
            <person name="Li C."/>
            <person name="Ma Q."/>
            <person name="Ju M."/>
            <person name="Zhao R."/>
            <person name="Li G."/>
            <person name="Mu C."/>
            <person name="Tian Q."/>
            <person name="Mei H."/>
            <person name="Zhang T."/>
            <person name="Gao T."/>
            <person name="Zhang H."/>
        </authorList>
    </citation>
    <scope>NUCLEOTIDE SEQUENCE</scope>
    <source>
        <strain evidence="1">G02</strain>
    </source>
</reference>
<dbReference type="AlphaFoldDB" id="A0AAW2TX49"/>
<gene>
    <name evidence="1" type="ORF">Sradi_1819100</name>
</gene>
<evidence type="ECO:0000313" key="1">
    <source>
        <dbReference type="EMBL" id="KAL0408847.1"/>
    </source>
</evidence>
<organism evidence="1">
    <name type="scientific">Sesamum radiatum</name>
    <name type="common">Black benniseed</name>
    <dbReference type="NCBI Taxonomy" id="300843"/>
    <lineage>
        <taxon>Eukaryota</taxon>
        <taxon>Viridiplantae</taxon>
        <taxon>Streptophyta</taxon>
        <taxon>Embryophyta</taxon>
        <taxon>Tracheophyta</taxon>
        <taxon>Spermatophyta</taxon>
        <taxon>Magnoliopsida</taxon>
        <taxon>eudicotyledons</taxon>
        <taxon>Gunneridae</taxon>
        <taxon>Pentapetalae</taxon>
        <taxon>asterids</taxon>
        <taxon>lamiids</taxon>
        <taxon>Lamiales</taxon>
        <taxon>Pedaliaceae</taxon>
        <taxon>Sesamum</taxon>
    </lineage>
</organism>
<proteinExistence type="predicted"/>
<name>A0AAW2TX49_SESRA</name>